<protein>
    <submittedName>
        <fullName evidence="1">Uncharacterized protein</fullName>
    </submittedName>
</protein>
<dbReference type="AlphaFoldDB" id="A0A6J4SX42"/>
<gene>
    <name evidence="1" type="ORF">AVDCRST_MAG05-2807</name>
</gene>
<evidence type="ECO:0000313" key="1">
    <source>
        <dbReference type="EMBL" id="CAA9507324.1"/>
    </source>
</evidence>
<dbReference type="EMBL" id="CADCVM010000310">
    <property type="protein sequence ID" value="CAA9507324.1"/>
    <property type="molecule type" value="Genomic_DNA"/>
</dbReference>
<reference evidence="1" key="1">
    <citation type="submission" date="2020-02" db="EMBL/GenBank/DDBJ databases">
        <authorList>
            <person name="Meier V. D."/>
        </authorList>
    </citation>
    <scope>NUCLEOTIDE SEQUENCE</scope>
    <source>
        <strain evidence="1">AVDCRST_MAG05</strain>
    </source>
</reference>
<sequence length="344" mass="39035">MSWCEECDERLRAGEVPRICEPWDTDPTPTEERYRALFRAAHVVRRAGIEDENKIIPTLALAARSFELTDLNIMRDRLAEAEAGSEEWRDLKGTVRRAFDTFEVLRVQDGVPIFYSRPFKVRAHVFQETGVVEKVVVEVYRRSAKGEEIGERYDAMLSKHGVSYESRQGGFGWHASTGRLQVVFHRLAPKSLDPLLEGRVEVNAEKNDLPLPHPGIVADLCEALIGTVSRKGKGSGFASVLGGRDRGRPFDPDYLIPAVVAWYVGGRGNVTRQHDLKPKVAKILRDNLDDDLLSPRGKRLFHDEGWDSGEYIWRFVKRISQPILRVDHELREGYFGPLGFLFPA</sequence>
<organism evidence="1">
    <name type="scientific">uncultured Rubrobacteraceae bacterium</name>
    <dbReference type="NCBI Taxonomy" id="349277"/>
    <lineage>
        <taxon>Bacteria</taxon>
        <taxon>Bacillati</taxon>
        <taxon>Actinomycetota</taxon>
        <taxon>Rubrobacteria</taxon>
        <taxon>Rubrobacterales</taxon>
        <taxon>Rubrobacteraceae</taxon>
        <taxon>environmental samples</taxon>
    </lineage>
</organism>
<proteinExistence type="predicted"/>
<accession>A0A6J4SX42</accession>
<name>A0A6J4SX42_9ACTN</name>